<accession>A0A069PAA1</accession>
<dbReference type="InterPro" id="IPR038186">
    <property type="entry name" value="CHAD_dom_sf"/>
</dbReference>
<dbReference type="Proteomes" id="UP000027466">
    <property type="component" value="Unassembled WGS sequence"/>
</dbReference>
<keyword evidence="3" id="KW-1185">Reference proteome</keyword>
<comment type="caution">
    <text evidence="2">The sequence shown here is derived from an EMBL/GenBank/DDBJ whole genome shotgun (WGS) entry which is preliminary data.</text>
</comment>
<dbReference type="RefSeq" id="WP_081868343.1">
    <property type="nucleotide sequence ID" value="NZ_CADFFX010000089.1"/>
</dbReference>
<dbReference type="AlphaFoldDB" id="A0A069PAA1"/>
<dbReference type="EMBL" id="JFHC01000204">
    <property type="protein sequence ID" value="KDR37580.1"/>
    <property type="molecule type" value="Genomic_DNA"/>
</dbReference>
<feature type="domain" description="CHAD" evidence="1">
    <location>
        <begin position="69"/>
        <end position="351"/>
    </location>
</feature>
<dbReference type="SMART" id="SM00880">
    <property type="entry name" value="CHAD"/>
    <property type="match status" value="1"/>
</dbReference>
<protein>
    <submittedName>
        <fullName evidence="2">Metal-chelation protein CHAD</fullName>
    </submittedName>
</protein>
<dbReference type="Pfam" id="PF05235">
    <property type="entry name" value="CHAD"/>
    <property type="match status" value="1"/>
</dbReference>
<proteinExistence type="predicted"/>
<name>A0A069PAA1_9BURK</name>
<evidence type="ECO:0000259" key="1">
    <source>
        <dbReference type="PROSITE" id="PS51708"/>
    </source>
</evidence>
<reference evidence="2 3" key="1">
    <citation type="submission" date="2014-03" db="EMBL/GenBank/DDBJ databases">
        <title>Draft Genome Sequences of Four Burkholderia Strains.</title>
        <authorList>
            <person name="Liu X.Y."/>
            <person name="Li C.X."/>
            <person name="Xu J.H."/>
        </authorList>
    </citation>
    <scope>NUCLEOTIDE SEQUENCE [LARGE SCALE GENOMIC DNA]</scope>
    <source>
        <strain evidence="2 3">DSM 50014</strain>
    </source>
</reference>
<evidence type="ECO:0000313" key="2">
    <source>
        <dbReference type="EMBL" id="KDR37580.1"/>
    </source>
</evidence>
<sequence length="356" mass="40227">MLDSRLKKCGVEMELKRGEPHPLYEIALKLLDSVPLRIDHLSKGDRGYELLVQEQTAPVRAQPLKLKKRDTVEDAFRRIATNCLAQVHGNERGVVSGHDPSSVHQMRVGLRRLRSALDPFEGQIAAPAGLQEELRWIAGELGGARDWEVLAGSTLKQAFEPVSDERDAVSFRQAAKEMATENRARAASAVDSVRYTRLVLEVTRWVETSGWREGRTDEERQALNAPVKKFASKALYRRHKKLISRRRNLAELDDESRHRARIAAKKLRYAAEFFASLYSKRAVAHYTSALSELQDDLGWRNDMVVADELLKSLPVSRPETAAGASFARGYLASRVATDHDALRSLWKRFKRLSPPQ</sequence>
<evidence type="ECO:0000313" key="3">
    <source>
        <dbReference type="Proteomes" id="UP000027466"/>
    </source>
</evidence>
<dbReference type="PROSITE" id="PS51708">
    <property type="entry name" value="CHAD"/>
    <property type="match status" value="1"/>
</dbReference>
<dbReference type="Gene3D" id="1.40.20.10">
    <property type="entry name" value="CHAD domain"/>
    <property type="match status" value="1"/>
</dbReference>
<dbReference type="PANTHER" id="PTHR39339:SF1">
    <property type="entry name" value="CHAD DOMAIN-CONTAINING PROTEIN"/>
    <property type="match status" value="1"/>
</dbReference>
<organism evidence="2 3">
    <name type="scientific">Caballeronia glathei</name>
    <dbReference type="NCBI Taxonomy" id="60547"/>
    <lineage>
        <taxon>Bacteria</taxon>
        <taxon>Pseudomonadati</taxon>
        <taxon>Pseudomonadota</taxon>
        <taxon>Betaproteobacteria</taxon>
        <taxon>Burkholderiales</taxon>
        <taxon>Burkholderiaceae</taxon>
        <taxon>Caballeronia</taxon>
    </lineage>
</organism>
<dbReference type="PANTHER" id="PTHR39339">
    <property type="entry name" value="SLR1444 PROTEIN"/>
    <property type="match status" value="1"/>
</dbReference>
<gene>
    <name evidence="2" type="ORF">BG61_13565</name>
</gene>
<dbReference type="InterPro" id="IPR007899">
    <property type="entry name" value="CHAD_dom"/>
</dbReference>